<comment type="caution">
    <text evidence="2">The sequence shown here is derived from an EMBL/GenBank/DDBJ whole genome shotgun (WGS) entry which is preliminary data.</text>
</comment>
<dbReference type="AlphaFoldDB" id="A0A699VP99"/>
<gene>
    <name evidence="2" type="ORF">Tci_905603</name>
</gene>
<name>A0A699VP99_TANCI</name>
<evidence type="ECO:0000256" key="1">
    <source>
        <dbReference type="SAM" id="MobiDB-lite"/>
    </source>
</evidence>
<feature type="compositionally biased region" description="Polar residues" evidence="1">
    <location>
        <begin position="62"/>
        <end position="71"/>
    </location>
</feature>
<accession>A0A699VP99</accession>
<reference evidence="2" key="1">
    <citation type="journal article" date="2019" name="Sci. Rep.">
        <title>Draft genome of Tanacetum cinerariifolium, the natural source of mosquito coil.</title>
        <authorList>
            <person name="Yamashiro T."/>
            <person name="Shiraishi A."/>
            <person name="Satake H."/>
            <person name="Nakayama K."/>
        </authorList>
    </citation>
    <scope>NUCLEOTIDE SEQUENCE</scope>
</reference>
<proteinExistence type="predicted"/>
<feature type="non-terminal residue" evidence="2">
    <location>
        <position position="143"/>
    </location>
</feature>
<sequence length="143" mass="15198">GSDEEEAVLEGQQLAVLVVDSMADEPLGLGFGALRRHELTLGEGSMPSTFKIGHSSRHQDRSSILCTSSDPASPEWSSGSLPVLPSSPTVPKLVASPVTIPIATIAVDEDEFLEVGAQLDLHESILHDHTQHLDALLPILFEG</sequence>
<protein>
    <submittedName>
        <fullName evidence="2">Uncharacterized protein</fullName>
    </submittedName>
</protein>
<evidence type="ECO:0000313" key="2">
    <source>
        <dbReference type="EMBL" id="GFD33634.1"/>
    </source>
</evidence>
<feature type="region of interest" description="Disordered" evidence="1">
    <location>
        <begin position="46"/>
        <end position="82"/>
    </location>
</feature>
<feature type="non-terminal residue" evidence="2">
    <location>
        <position position="1"/>
    </location>
</feature>
<organism evidence="2">
    <name type="scientific">Tanacetum cinerariifolium</name>
    <name type="common">Dalmatian daisy</name>
    <name type="synonym">Chrysanthemum cinerariifolium</name>
    <dbReference type="NCBI Taxonomy" id="118510"/>
    <lineage>
        <taxon>Eukaryota</taxon>
        <taxon>Viridiplantae</taxon>
        <taxon>Streptophyta</taxon>
        <taxon>Embryophyta</taxon>
        <taxon>Tracheophyta</taxon>
        <taxon>Spermatophyta</taxon>
        <taxon>Magnoliopsida</taxon>
        <taxon>eudicotyledons</taxon>
        <taxon>Gunneridae</taxon>
        <taxon>Pentapetalae</taxon>
        <taxon>asterids</taxon>
        <taxon>campanulids</taxon>
        <taxon>Asterales</taxon>
        <taxon>Asteraceae</taxon>
        <taxon>Asteroideae</taxon>
        <taxon>Anthemideae</taxon>
        <taxon>Anthemidinae</taxon>
        <taxon>Tanacetum</taxon>
    </lineage>
</organism>
<dbReference type="EMBL" id="BKCJ011437707">
    <property type="protein sequence ID" value="GFD33634.1"/>
    <property type="molecule type" value="Genomic_DNA"/>
</dbReference>